<evidence type="ECO:0000256" key="3">
    <source>
        <dbReference type="ARBA" id="ARBA00022722"/>
    </source>
</evidence>
<evidence type="ECO:0000256" key="2">
    <source>
        <dbReference type="ARBA" id="ARBA00022695"/>
    </source>
</evidence>
<comment type="function">
    <text evidence="10">Capsid protein (CA) is the structural component of the virus-like particle (VLP), forming the shell that encapsulates the retrotransposons dimeric RNA genome. The particles are assembled from trimer-clustered units and there are holes in the capsid shells that allow for the diffusion of macromolecules. CA also has nucleocapsid-like chaperone activity, promoting primer tRNA(i)-Met annealing to the multipartite primer-binding site (PBS), dimerization of Ty1 RNA and initiation of reverse transcription.</text>
</comment>
<evidence type="ECO:0000256" key="6">
    <source>
        <dbReference type="ARBA" id="ARBA00022918"/>
    </source>
</evidence>
<feature type="transmembrane region" description="Helical" evidence="12">
    <location>
        <begin position="262"/>
        <end position="280"/>
    </location>
</feature>
<dbReference type="PANTHER" id="PTHR11439:SF440">
    <property type="entry name" value="INTEGRASE CATALYTIC DOMAIN-CONTAINING PROTEIN"/>
    <property type="match status" value="1"/>
</dbReference>
<evidence type="ECO:0000256" key="5">
    <source>
        <dbReference type="ARBA" id="ARBA00022801"/>
    </source>
</evidence>
<evidence type="ECO:0000256" key="1">
    <source>
        <dbReference type="ARBA" id="ARBA00022679"/>
    </source>
</evidence>
<name>K0TDN4_THAOC</name>
<evidence type="ECO:0000256" key="12">
    <source>
        <dbReference type="SAM" id="Phobius"/>
    </source>
</evidence>
<evidence type="ECO:0000313" key="14">
    <source>
        <dbReference type="EMBL" id="EJK68647.1"/>
    </source>
</evidence>
<dbReference type="Proteomes" id="UP000266841">
    <property type="component" value="Unassembled WGS sequence"/>
</dbReference>
<keyword evidence="1" id="KW-0808">Transferase</keyword>
<dbReference type="GO" id="GO:0003676">
    <property type="term" value="F:nucleic acid binding"/>
    <property type="evidence" value="ECO:0007669"/>
    <property type="project" value="InterPro"/>
</dbReference>
<feature type="compositionally biased region" description="Basic and acidic residues" evidence="11">
    <location>
        <begin position="477"/>
        <end position="490"/>
    </location>
</feature>
<feature type="compositionally biased region" description="Low complexity" evidence="11">
    <location>
        <begin position="2087"/>
        <end position="2117"/>
    </location>
</feature>
<feature type="transmembrane region" description="Helical" evidence="12">
    <location>
        <begin position="149"/>
        <end position="166"/>
    </location>
</feature>
<dbReference type="GO" id="GO:0004190">
    <property type="term" value="F:aspartic-type endopeptidase activity"/>
    <property type="evidence" value="ECO:0007669"/>
    <property type="project" value="InterPro"/>
</dbReference>
<evidence type="ECO:0000256" key="4">
    <source>
        <dbReference type="ARBA" id="ARBA00022759"/>
    </source>
</evidence>
<keyword evidence="6" id="KW-0695">RNA-directed DNA polymerase</keyword>
<feature type="region of interest" description="Disordered" evidence="11">
    <location>
        <begin position="2639"/>
        <end position="2658"/>
    </location>
</feature>
<dbReference type="InterPro" id="IPR001969">
    <property type="entry name" value="Aspartic_peptidase_AS"/>
</dbReference>
<comment type="caution">
    <text evidence="14">The sequence shown here is derived from an EMBL/GenBank/DDBJ whole genome shotgun (WGS) entry which is preliminary data.</text>
</comment>
<feature type="domain" description="Integrase catalytic" evidence="13">
    <location>
        <begin position="842"/>
        <end position="1023"/>
    </location>
</feature>
<feature type="region of interest" description="Disordered" evidence="11">
    <location>
        <begin position="2139"/>
        <end position="2159"/>
    </location>
</feature>
<dbReference type="GO" id="GO:0015074">
    <property type="term" value="P:DNA integration"/>
    <property type="evidence" value="ECO:0007669"/>
    <property type="project" value="InterPro"/>
</dbReference>
<dbReference type="OrthoDB" id="47219at2759"/>
<dbReference type="PANTHER" id="PTHR11439">
    <property type="entry name" value="GAG-POL-RELATED RETROTRANSPOSON"/>
    <property type="match status" value="1"/>
</dbReference>
<feature type="transmembrane region" description="Helical" evidence="12">
    <location>
        <begin position="292"/>
        <end position="310"/>
    </location>
</feature>
<dbReference type="SUPFAM" id="SSF53098">
    <property type="entry name" value="Ribonuclease H-like"/>
    <property type="match status" value="1"/>
</dbReference>
<keyword evidence="12" id="KW-1133">Transmembrane helix</keyword>
<dbReference type="Pfam" id="PF07727">
    <property type="entry name" value="RVT_2"/>
    <property type="match status" value="1"/>
</dbReference>
<dbReference type="PROSITE" id="PS00141">
    <property type="entry name" value="ASP_PROTEASE"/>
    <property type="match status" value="1"/>
</dbReference>
<organism evidence="14 15">
    <name type="scientific">Thalassiosira oceanica</name>
    <name type="common">Marine diatom</name>
    <dbReference type="NCBI Taxonomy" id="159749"/>
    <lineage>
        <taxon>Eukaryota</taxon>
        <taxon>Sar</taxon>
        <taxon>Stramenopiles</taxon>
        <taxon>Ochrophyta</taxon>
        <taxon>Bacillariophyta</taxon>
        <taxon>Coscinodiscophyceae</taxon>
        <taxon>Thalassiosirophycidae</taxon>
        <taxon>Thalassiosirales</taxon>
        <taxon>Thalassiosiraceae</taxon>
        <taxon>Thalassiosira</taxon>
    </lineage>
</organism>
<keyword evidence="15" id="KW-1185">Reference proteome</keyword>
<keyword evidence="3" id="KW-0540">Nuclease</keyword>
<keyword evidence="12" id="KW-0472">Membrane</keyword>
<reference evidence="14 15" key="1">
    <citation type="journal article" date="2012" name="Genome Biol.">
        <title>Genome and low-iron response of an oceanic diatom adapted to chronic iron limitation.</title>
        <authorList>
            <person name="Lommer M."/>
            <person name="Specht M."/>
            <person name="Roy A.S."/>
            <person name="Kraemer L."/>
            <person name="Andreson R."/>
            <person name="Gutowska M.A."/>
            <person name="Wolf J."/>
            <person name="Bergner S.V."/>
            <person name="Schilhabel M.B."/>
            <person name="Klostermeier U.C."/>
            <person name="Beiko R.G."/>
            <person name="Rosenstiel P."/>
            <person name="Hippler M."/>
            <person name="Laroche J."/>
        </authorList>
    </citation>
    <scope>NUCLEOTIDE SEQUENCE [LARGE SCALE GENOMIC DNA]</scope>
    <source>
        <strain evidence="14 15">CCMP1005</strain>
    </source>
</reference>
<dbReference type="eggNOG" id="KOG0017">
    <property type="taxonomic scope" value="Eukaryota"/>
</dbReference>
<feature type="region of interest" description="Disordered" evidence="11">
    <location>
        <begin position="2577"/>
        <end position="2632"/>
    </location>
</feature>
<dbReference type="PROSITE" id="PS50994">
    <property type="entry name" value="INTEGRASE"/>
    <property type="match status" value="1"/>
</dbReference>
<feature type="region of interest" description="Disordered" evidence="11">
    <location>
        <begin position="2051"/>
        <end position="2127"/>
    </location>
</feature>
<dbReference type="InterPro" id="IPR012337">
    <property type="entry name" value="RNaseH-like_sf"/>
</dbReference>
<feature type="region of interest" description="Disordered" evidence="11">
    <location>
        <begin position="468"/>
        <end position="501"/>
    </location>
</feature>
<dbReference type="Gene3D" id="3.30.420.10">
    <property type="entry name" value="Ribonuclease H-like superfamily/Ribonuclease H"/>
    <property type="match status" value="1"/>
</dbReference>
<sequence length="2676" mass="293211">MMVTALLSFSSSRCRQLRLTDRVPPDPNGTWTSVQSRAVLGVVGVPLLLFFVGWMESVYGGVPKGFQRQLIVFGGRLWLGSLRSVLAYFPWDVWLFSEFSTGIVLHVPGIGDGHPGVCSGVITPQYKRFKRGGRQLIWVTTRFGSAPPGPFWTVFLFGLWFCVDLIARSMREFLCCSFGSLRASALTIFGLLAECSGSPLGVADDPDFSDVDGAVLAGRGPGSLESAPRGRLCHPTPLDEAAPDDVGDTEPSPFVLDWASDWFILLQVLLCFGLPVLWALRRSIWWHPTFGLLVLLVTFGGLQAASFQALEHGGVTRLESSHLLACDLAYTFVSDAISAMWRASLVLPSSGSTFITLDRAASLSLLLRVGPVALFGWFGSPPTGPSSAVDARCPLPSPSADALQRLPSSPLWWDPLFGLLHPRAFEGLYADGAVVELPPSVTCGVPYPDLGACSVALDVAVLSESTRRAIADSTSDPDGRLPAEDLHSDDAPPPEPPPFEMSRWLGSFDPSRIMDTLSFRFDRNLRVGCDLGRVLPARCLTGVLGDLPLIVDTGASVSITPALTDFITYEPCDASIKDLSSQNKVAGRGLVRWTVLDSRGLPCALQVRAYHVPNADVRLLSPQRLFDTGGGSGSITNMRVVLNLASGRVLHADVCRVSKLPVLQLSPRPEVSVSPLENVFSVQTEHNRWFVAGERALNNAPDIQILHDSNTNLSASQKEFLRWHERLSHASFNRIIMLMRTVSWLKTDHDGVALHRGPFIPCEHRLVTVRDIRSLRCVACLEAKAHIRSPPSQRRTGTQFRQAAMDLARNQRLLSDDEFRQLLKDFTARIEGRAPPLVLKRDDLKPGDRISMDHYKSSTVGRLPNSFGREAHGFTCGTLFVDHASGKIFNYCQHSTAAEETVQNKHRLETAARIAGVSIKRYHADNGTFDSATFRDDCDRQSQVYDFSAPHSQFQNGVVERNIGTIMRWARANLLHLARHWPRGNCDYSRLWPFAVDYAIWVFNRLPRMDCGICPEELWSGGRGSSRHDDFSRAHKFGCPVFVLDNDLADGHRIPRWHPRARLGMFLGFSPHHSSLAPLVLNLATGKITVCYHAIFNDDFTTVASSALDRRTPLDAAWETILTLDGGRELFLDPEEMVDESGRVVPLDSVWCPRESEGASEGVSEGASEGASEGVSEGVSEGAVVSDGAVASRTRSRAPVVAHAKDVSDARLWGQPPPAIARQRLSVRSQLQPPRRWGRALLSTLPILKDAWADVGSDFLALHQHIDRDPFDSRLVESFDPRVLAARSSKYNEDNPSWTMAMQGEFQHEYFEAMETELRTLDDDMHCWDYVERTKDMKVLPSTWAFKCKRYPDGRVKKFKARFVVRGDCQTEGVDFFQTWAPVAQWTTVRTMMVLASKLQLKSAQCDITAAFVHATLPPEEEIYVAQPRGLQRGHNLVLRLNKSLYGLKQAPRHFFSYLVDIRREGSAEGFLGVDVSRVGTKTTLTQRGLTERVIAALGLDPEMSNKVDTPALSGTALGRDVDGEPAHGNFNYASVVGMLLYLCGHSRPDIAFAVHQCARYSFAPTRSHELALIRIGRYLKGTIDGGLILDPTEDLRLDCYPDADFAGLWGHDDPQDPRCVRSRTGFLINLSGCPVVWSSKLQSEIALSTMEAEYVALSTSLRSLFPVQDLLLELGSCLNLPVDPTSRLHIEVHEDNVGALTLGRLEPRRMTPRSKHYAIKYHWFRSQLTTRNVTLSKIESSEQLGDIFTKGLSGPQFKYLRKQIMGWWGFYVRRQLRDEAAAVGVPSHPLSRRASPRKSALPSFRVGFLGPAKSAILPSSTMTAGWTPSVPGQGGGIGRSPYVVTPSTPTRVLLEHQAYSLCRASNSEHRQLSEACSAARASLPVNDRVDFDRRFMEEYAGFLSYNERLNALVSSLEDFHDSDLSQELASLTVFEDFHSPSPGDLVAALSPRSLTDSLGGRDPRSVHEETAAGLANAGLSYHDRSLIDATTGDSLEVETVLSGEGAEGLNAAALPFVPSGAGLGPGSVNRGLGIAEGNRHRAPLAPRAEGVSFGASSSGFHQSDPDPSPLLPRSFAPVSRGVDPPSVGSSHASVESSHASARSSHASVGSSHAQASDAPGSPHHLPWRDRYLISAESRVDGSRHGGPRGPRDTEVVPEPESYGGIGWLMEPRTIDAFQSLTSALLSSTDLPPDYIKNLRAFSTMKSSGGSFAYNPSAFFGSQASSGAIETTVVGSQTCLRGFRRLCEDYGFMGLFNVATVPPYYVDQVPPPPSYVLEFLNGFKDGKMTTQSLLDPAFVVDDPFITTVLTFQAFFNRFASKSWILQGRLALAVVINNCSSEVRDWVYGRTENLKEWQRGPATFLAHILLRVTTSDDAFTSAVVERLIHFDYRAAHHDFLKAKIILRSLAEWLGPSRLPAGSITFILSSLAVSPHAQFNAFVRSLSINISQGAVTLRGATVCDKVFSLLDMVEVEWVRLLRESGLAGAGGLPGAGRALPAVDVPSPSAGDVLSPEVRQAFAAFTGAEIAELESHLTPDDLSVFARACIAANDSRARSGKPPLTFAQVRDMKCHHCGGGHHKSKCDKLHLPQNEAGKRAEAETRDRRARREEARRTQRDRRRSPGSSRALLSSFMDNLIDDDAVPAEDTASPADTDEDESLIAAMAARFVSPFGASKE</sequence>
<evidence type="ECO:0000256" key="11">
    <source>
        <dbReference type="SAM" id="MobiDB-lite"/>
    </source>
</evidence>
<keyword evidence="12" id="KW-0812">Transmembrane</keyword>
<feature type="compositionally biased region" description="Basic and acidic residues" evidence="11">
    <location>
        <begin position="2139"/>
        <end position="2155"/>
    </location>
</feature>
<proteinExistence type="predicted"/>
<feature type="region of interest" description="Disordered" evidence="11">
    <location>
        <begin position="1155"/>
        <end position="1183"/>
    </location>
</feature>
<evidence type="ECO:0000259" key="13">
    <source>
        <dbReference type="PROSITE" id="PS50994"/>
    </source>
</evidence>
<dbReference type="InterPro" id="IPR001584">
    <property type="entry name" value="Integrase_cat-core"/>
</dbReference>
<keyword evidence="2" id="KW-0548">Nucleotidyltransferase</keyword>
<dbReference type="GO" id="GO:0006508">
    <property type="term" value="P:proteolysis"/>
    <property type="evidence" value="ECO:0007669"/>
    <property type="project" value="InterPro"/>
</dbReference>
<evidence type="ECO:0000313" key="15">
    <source>
        <dbReference type="Proteomes" id="UP000266841"/>
    </source>
</evidence>
<evidence type="ECO:0000256" key="8">
    <source>
        <dbReference type="ARBA" id="ARBA00032154"/>
    </source>
</evidence>
<feature type="compositionally biased region" description="Low complexity" evidence="11">
    <location>
        <begin position="1159"/>
        <end position="1183"/>
    </location>
</feature>
<feature type="compositionally biased region" description="Basic and acidic residues" evidence="11">
    <location>
        <begin position="2583"/>
        <end position="2614"/>
    </location>
</feature>
<accession>K0TDN4</accession>
<dbReference type="InterPro" id="IPR036397">
    <property type="entry name" value="RNaseH_sf"/>
</dbReference>
<gene>
    <name evidence="14" type="ORF">THAOC_10154</name>
</gene>
<dbReference type="InterPro" id="IPR013103">
    <property type="entry name" value="RVT_2"/>
</dbReference>
<dbReference type="GO" id="GO:0003964">
    <property type="term" value="F:RNA-directed DNA polymerase activity"/>
    <property type="evidence" value="ECO:0007669"/>
    <property type="project" value="UniProtKB-KW"/>
</dbReference>
<keyword evidence="4" id="KW-0255">Endonuclease</keyword>
<evidence type="ECO:0000256" key="10">
    <source>
        <dbReference type="ARBA" id="ARBA00057243"/>
    </source>
</evidence>
<protein>
    <recommendedName>
        <fullName evidence="7">Gag-Pol-p199</fullName>
    </recommendedName>
    <alternativeName>
        <fullName evidence="8">TY1A-TY1B</fullName>
    </alternativeName>
    <alternativeName>
        <fullName evidence="9">p190</fullName>
    </alternativeName>
</protein>
<dbReference type="EMBL" id="AGNL01011030">
    <property type="protein sequence ID" value="EJK68647.1"/>
    <property type="molecule type" value="Genomic_DNA"/>
</dbReference>
<evidence type="ECO:0000256" key="7">
    <source>
        <dbReference type="ARBA" id="ARBA00030524"/>
    </source>
</evidence>
<evidence type="ECO:0000256" key="9">
    <source>
        <dbReference type="ARBA" id="ARBA00033113"/>
    </source>
</evidence>
<keyword evidence="5" id="KW-0378">Hydrolase</keyword>
<dbReference type="GO" id="GO:0004519">
    <property type="term" value="F:endonuclease activity"/>
    <property type="evidence" value="ECO:0007669"/>
    <property type="project" value="UniProtKB-KW"/>
</dbReference>
<dbReference type="CDD" id="cd09272">
    <property type="entry name" value="RNase_HI_RT_Ty1"/>
    <property type="match status" value="1"/>
</dbReference>
<feature type="transmembrane region" description="Helical" evidence="12">
    <location>
        <begin position="38"/>
        <end position="58"/>
    </location>
</feature>